<dbReference type="PANTHER" id="PTHR43309">
    <property type="entry name" value="5-OXOPROLINASE SUBUNIT C"/>
    <property type="match status" value="1"/>
</dbReference>
<dbReference type="PATRIC" id="fig|162209.4.peg.3404"/>
<dbReference type="NCBIfam" id="TIGR00724">
    <property type="entry name" value="urea_amlyse_rel"/>
    <property type="match status" value="1"/>
</dbReference>
<keyword evidence="2" id="KW-1185">Reference proteome</keyword>
<accession>A0A0U2UK91</accession>
<evidence type="ECO:0000313" key="1">
    <source>
        <dbReference type="EMBL" id="ALS23548.1"/>
    </source>
</evidence>
<evidence type="ECO:0000313" key="2">
    <source>
        <dbReference type="Proteomes" id="UP000061660"/>
    </source>
</evidence>
<dbReference type="Proteomes" id="UP000061660">
    <property type="component" value="Chromosome"/>
</dbReference>
<dbReference type="Pfam" id="PF02626">
    <property type="entry name" value="CT_A_B"/>
    <property type="match status" value="1"/>
</dbReference>
<dbReference type="SMART" id="SM00797">
    <property type="entry name" value="AHS2"/>
    <property type="match status" value="1"/>
</dbReference>
<dbReference type="OrthoDB" id="9782422at2"/>
<dbReference type="STRING" id="162209.IJ22_31780"/>
<dbReference type="SUPFAM" id="SSF50891">
    <property type="entry name" value="Cyclophilin-like"/>
    <property type="match status" value="1"/>
</dbReference>
<reference evidence="1 2" key="2">
    <citation type="journal article" date="2016" name="Genome Announc.">
        <title>Complete Genome Sequences of Two Interactive Moderate Thermophiles, Paenibacillus napthalenovorans 32O-Y and Paenibacillus sp. 32O-W.</title>
        <authorList>
            <person name="Butler R.R.III."/>
            <person name="Wang J."/>
            <person name="Stark B.C."/>
            <person name="Pombert J.F."/>
        </authorList>
    </citation>
    <scope>NUCLEOTIDE SEQUENCE [LARGE SCALE GENOMIC DNA]</scope>
    <source>
        <strain evidence="1 2">32O-Y</strain>
    </source>
</reference>
<gene>
    <name evidence="1" type="ORF">IJ22_31780</name>
</gene>
<dbReference type="InterPro" id="IPR029000">
    <property type="entry name" value="Cyclophilin-like_dom_sf"/>
</dbReference>
<name>A0A0U2UK91_9BACL</name>
<organism evidence="1 2">
    <name type="scientific">Paenibacillus naphthalenovorans</name>
    <dbReference type="NCBI Taxonomy" id="162209"/>
    <lineage>
        <taxon>Bacteria</taxon>
        <taxon>Bacillati</taxon>
        <taxon>Bacillota</taxon>
        <taxon>Bacilli</taxon>
        <taxon>Bacillales</taxon>
        <taxon>Paenibacillaceae</taxon>
        <taxon>Paenibacillus</taxon>
    </lineage>
</organism>
<proteinExistence type="predicted"/>
<dbReference type="RefSeq" id="WP_062409464.1">
    <property type="nucleotide sequence ID" value="NZ_BJCS01000017.1"/>
</dbReference>
<dbReference type="InterPro" id="IPR003778">
    <property type="entry name" value="CT_A_B"/>
</dbReference>
<dbReference type="Gene3D" id="2.40.100.10">
    <property type="entry name" value="Cyclophilin-like"/>
    <property type="match status" value="1"/>
</dbReference>
<dbReference type="InterPro" id="IPR052708">
    <property type="entry name" value="PxpC"/>
</dbReference>
<protein>
    <submittedName>
        <fullName evidence="1">KipI antagonist</fullName>
    </submittedName>
</protein>
<dbReference type="AlphaFoldDB" id="A0A0U2UK91"/>
<dbReference type="PANTHER" id="PTHR43309:SF3">
    <property type="entry name" value="5-OXOPROLINASE SUBUNIT C"/>
    <property type="match status" value="1"/>
</dbReference>
<reference evidence="2" key="1">
    <citation type="submission" date="2015-12" db="EMBL/GenBank/DDBJ databases">
        <title>Complete genome sequences of two moderately thermophilic Paenibacillus species.</title>
        <authorList>
            <person name="Butler R.III."/>
            <person name="Wang J."/>
            <person name="Stark B.C."/>
            <person name="Pombert J.-F."/>
        </authorList>
    </citation>
    <scope>NUCLEOTIDE SEQUENCE [LARGE SCALE GENOMIC DNA]</scope>
    <source>
        <strain evidence="2">32O-Y</strain>
    </source>
</reference>
<dbReference type="KEGG" id="pnp:IJ22_31780"/>
<sequence length="338" mass="35206">MSMVVEKPGMLTTVQDAGRFGRRGIGVVTAGAVDPFAFRTANALVANAPGAAVLEMTLTGAVLRFEQEAVVAFCGAEMDAHAEGGPPLPGWRPVLVRSGTVLRFGSARSGVRAYLAVAGGFAVPAVLGSRSTYVPARFGGLAGRPLQAGDRLPVGPPPAPAAALHARLAAAAAPGAALSPAPWALAREARPPYAEHPAIRAVRGREAESFEARSLEAFFSAPYRVTAQSDRMGCRLDGERIALISPLEMISEAVTPGTIQVPPDGQPIVLLADVQTTGGYPRIAQVAAVDLPLVAQARPGSRLRFTEITAPEAQALYILRELAFRQLAAAVEARIKSL</sequence>
<dbReference type="EMBL" id="CP013652">
    <property type="protein sequence ID" value="ALS23548.1"/>
    <property type="molecule type" value="Genomic_DNA"/>
</dbReference>